<comment type="function">
    <text evidence="1">Conjugation of reduced glutathione to a wide number of exogenous and endogenous hydrophobic electrophiles.</text>
</comment>
<comment type="catalytic activity">
    <reaction evidence="5">
        <text>RX + glutathione = an S-substituted glutathione + a halide anion + H(+)</text>
        <dbReference type="Rhea" id="RHEA:16437"/>
        <dbReference type="ChEBI" id="CHEBI:15378"/>
        <dbReference type="ChEBI" id="CHEBI:16042"/>
        <dbReference type="ChEBI" id="CHEBI:17792"/>
        <dbReference type="ChEBI" id="CHEBI:57925"/>
        <dbReference type="ChEBI" id="CHEBI:90779"/>
        <dbReference type="EC" id="2.5.1.18"/>
    </reaction>
</comment>
<organism evidence="8 9">
    <name type="scientific">Folsomia candida</name>
    <name type="common">Springtail</name>
    <dbReference type="NCBI Taxonomy" id="158441"/>
    <lineage>
        <taxon>Eukaryota</taxon>
        <taxon>Metazoa</taxon>
        <taxon>Ecdysozoa</taxon>
        <taxon>Arthropoda</taxon>
        <taxon>Hexapoda</taxon>
        <taxon>Collembola</taxon>
        <taxon>Entomobryomorpha</taxon>
        <taxon>Isotomoidea</taxon>
        <taxon>Isotomidae</taxon>
        <taxon>Proisotominae</taxon>
        <taxon>Folsomia</taxon>
    </lineage>
</organism>
<evidence type="ECO:0000256" key="3">
    <source>
        <dbReference type="ARBA" id="ARBA00012452"/>
    </source>
</evidence>
<dbReference type="Gene3D" id="1.20.1050.10">
    <property type="match status" value="1"/>
</dbReference>
<dbReference type="GO" id="GO:0006749">
    <property type="term" value="P:glutathione metabolic process"/>
    <property type="evidence" value="ECO:0007669"/>
    <property type="project" value="TreeGrafter"/>
</dbReference>
<evidence type="ECO:0000313" key="9">
    <source>
        <dbReference type="Proteomes" id="UP000198287"/>
    </source>
</evidence>
<dbReference type="InterPro" id="IPR036282">
    <property type="entry name" value="Glutathione-S-Trfase_C_sf"/>
</dbReference>
<dbReference type="InterPro" id="IPR040079">
    <property type="entry name" value="Glutathione_S-Trfase"/>
</dbReference>
<evidence type="ECO:0000256" key="4">
    <source>
        <dbReference type="ARBA" id="ARBA00022679"/>
    </source>
</evidence>
<accession>A0A226DYY0</accession>
<dbReference type="InterPro" id="IPR004045">
    <property type="entry name" value="Glutathione_S-Trfase_N"/>
</dbReference>
<dbReference type="Pfam" id="PF02798">
    <property type="entry name" value="GST_N"/>
    <property type="match status" value="1"/>
</dbReference>
<sequence length="224" mass="26027">MSNSKPIFAYYDMRGLGYPIKLELAYLGIDYVDKRYPITQAGLDQYRSDKANLGLDFPNVPYWKHGDINLTETRAILKYIAREEGGGKLMPTDRVGLANAEMLEGVLWDVWWFLINRCYRDTDDVIEELGESPAKFEMLDKFLRNKEWLLGDKISYVDFMLYEILYQYNVYDSEYLGPYGALLKLKANFEGLPAIKKFMASPEYMAAPCYHPLYMRYKAVGLTC</sequence>
<gene>
    <name evidence="8" type="ORF">Fcan01_15899</name>
</gene>
<dbReference type="OMA" id="EYKEWPI"/>
<dbReference type="Proteomes" id="UP000198287">
    <property type="component" value="Unassembled WGS sequence"/>
</dbReference>
<dbReference type="PANTHER" id="PTHR11571:SF222">
    <property type="entry name" value="GLUTATHIONE TRANSFERASE"/>
    <property type="match status" value="1"/>
</dbReference>
<dbReference type="SFLD" id="SFLDS00019">
    <property type="entry name" value="Glutathione_Transferase_(cytos"/>
    <property type="match status" value="1"/>
</dbReference>
<proteinExistence type="inferred from homology"/>
<evidence type="ECO:0000256" key="2">
    <source>
        <dbReference type="ARBA" id="ARBA00005861"/>
    </source>
</evidence>
<dbReference type="GO" id="GO:0004364">
    <property type="term" value="F:glutathione transferase activity"/>
    <property type="evidence" value="ECO:0007669"/>
    <property type="project" value="UniProtKB-EC"/>
</dbReference>
<feature type="domain" description="GST C-terminal" evidence="7">
    <location>
        <begin position="93"/>
        <end position="209"/>
    </location>
</feature>
<keyword evidence="9" id="KW-1185">Reference proteome</keyword>
<evidence type="ECO:0000259" key="6">
    <source>
        <dbReference type="PROSITE" id="PS50404"/>
    </source>
</evidence>
<dbReference type="InterPro" id="IPR050213">
    <property type="entry name" value="GST_superfamily"/>
</dbReference>
<dbReference type="InterPro" id="IPR004046">
    <property type="entry name" value="GST_C"/>
</dbReference>
<dbReference type="SUPFAM" id="SSF47616">
    <property type="entry name" value="GST C-terminal domain-like"/>
    <property type="match status" value="1"/>
</dbReference>
<evidence type="ECO:0000256" key="1">
    <source>
        <dbReference type="ARBA" id="ARBA00003701"/>
    </source>
</evidence>
<comment type="caution">
    <text evidence="8">The sequence shown here is derived from an EMBL/GenBank/DDBJ whole genome shotgun (WGS) entry which is preliminary data.</text>
</comment>
<evidence type="ECO:0000313" key="8">
    <source>
        <dbReference type="EMBL" id="OXA49901.1"/>
    </source>
</evidence>
<dbReference type="EMBL" id="LNIX01000010">
    <property type="protein sequence ID" value="OXA49901.1"/>
    <property type="molecule type" value="Genomic_DNA"/>
</dbReference>
<dbReference type="STRING" id="158441.A0A226DYY0"/>
<dbReference type="InterPro" id="IPR010987">
    <property type="entry name" value="Glutathione-S-Trfase_C-like"/>
</dbReference>
<keyword evidence="4 8" id="KW-0808">Transferase</keyword>
<feature type="domain" description="GST N-terminal" evidence="6">
    <location>
        <begin position="4"/>
        <end position="88"/>
    </location>
</feature>
<comment type="similarity">
    <text evidence="2">Belongs to the GST superfamily. Mu family.</text>
</comment>
<dbReference type="SUPFAM" id="SSF52833">
    <property type="entry name" value="Thioredoxin-like"/>
    <property type="match status" value="1"/>
</dbReference>
<evidence type="ECO:0000256" key="5">
    <source>
        <dbReference type="ARBA" id="ARBA00047960"/>
    </source>
</evidence>
<protein>
    <recommendedName>
        <fullName evidence="3">glutathione transferase</fullName>
        <ecNumber evidence="3">2.5.1.18</ecNumber>
    </recommendedName>
</protein>
<dbReference type="PROSITE" id="PS50404">
    <property type="entry name" value="GST_NTER"/>
    <property type="match status" value="1"/>
</dbReference>
<dbReference type="PANTHER" id="PTHR11571">
    <property type="entry name" value="GLUTATHIONE S-TRANSFERASE"/>
    <property type="match status" value="1"/>
</dbReference>
<dbReference type="Gene3D" id="3.40.30.10">
    <property type="entry name" value="Glutaredoxin"/>
    <property type="match status" value="1"/>
</dbReference>
<reference evidence="8 9" key="1">
    <citation type="submission" date="2015-12" db="EMBL/GenBank/DDBJ databases">
        <title>The genome of Folsomia candida.</title>
        <authorList>
            <person name="Faddeeva A."/>
            <person name="Derks M.F."/>
            <person name="Anvar Y."/>
            <person name="Smit S."/>
            <person name="Van Straalen N."/>
            <person name="Roelofs D."/>
        </authorList>
    </citation>
    <scope>NUCLEOTIDE SEQUENCE [LARGE SCALE GENOMIC DNA]</scope>
    <source>
        <strain evidence="8 9">VU population</strain>
        <tissue evidence="8">Whole body</tissue>
    </source>
</reference>
<name>A0A226DYY0_FOLCA</name>
<dbReference type="PROSITE" id="PS50405">
    <property type="entry name" value="GST_CTER"/>
    <property type="match status" value="1"/>
</dbReference>
<dbReference type="EC" id="2.5.1.18" evidence="3"/>
<dbReference type="InterPro" id="IPR036249">
    <property type="entry name" value="Thioredoxin-like_sf"/>
</dbReference>
<evidence type="ECO:0000259" key="7">
    <source>
        <dbReference type="PROSITE" id="PS50405"/>
    </source>
</evidence>
<dbReference type="AlphaFoldDB" id="A0A226DYY0"/>
<dbReference type="Pfam" id="PF14497">
    <property type="entry name" value="GST_C_3"/>
    <property type="match status" value="1"/>
</dbReference>
<dbReference type="OrthoDB" id="414243at2759"/>